<comment type="caution">
    <text evidence="9">The sequence shown here is derived from an EMBL/GenBank/DDBJ whole genome shotgun (WGS) entry which is preliminary data.</text>
</comment>
<feature type="transmembrane region" description="Helical" evidence="7">
    <location>
        <begin position="376"/>
        <end position="395"/>
    </location>
</feature>
<evidence type="ECO:0000256" key="7">
    <source>
        <dbReference type="SAM" id="Phobius"/>
    </source>
</evidence>
<name>A0ABR4GNS9_9EURO</name>
<feature type="transmembrane region" description="Helical" evidence="7">
    <location>
        <begin position="104"/>
        <end position="129"/>
    </location>
</feature>
<evidence type="ECO:0000256" key="6">
    <source>
        <dbReference type="SAM" id="MobiDB-lite"/>
    </source>
</evidence>
<gene>
    <name evidence="9" type="ORF">BJX66DRAFT_98323</name>
</gene>
<evidence type="ECO:0000256" key="4">
    <source>
        <dbReference type="ARBA" id="ARBA00022989"/>
    </source>
</evidence>
<dbReference type="InterPro" id="IPR020846">
    <property type="entry name" value="MFS_dom"/>
</dbReference>
<evidence type="ECO:0000256" key="2">
    <source>
        <dbReference type="ARBA" id="ARBA00010992"/>
    </source>
</evidence>
<dbReference type="PANTHER" id="PTHR48022">
    <property type="entry name" value="PLASTIDIC GLUCOSE TRANSPORTER 4"/>
    <property type="match status" value="1"/>
</dbReference>
<keyword evidence="5 7" id="KW-0472">Membrane</keyword>
<dbReference type="Proteomes" id="UP001610563">
    <property type="component" value="Unassembled WGS sequence"/>
</dbReference>
<comment type="subcellular location">
    <subcellularLocation>
        <location evidence="1">Membrane</location>
        <topology evidence="1">Multi-pass membrane protein</topology>
    </subcellularLocation>
</comment>
<dbReference type="InterPro" id="IPR036259">
    <property type="entry name" value="MFS_trans_sf"/>
</dbReference>
<evidence type="ECO:0000256" key="5">
    <source>
        <dbReference type="ARBA" id="ARBA00023136"/>
    </source>
</evidence>
<dbReference type="InterPro" id="IPR005828">
    <property type="entry name" value="MFS_sugar_transport-like"/>
</dbReference>
<feature type="transmembrane region" description="Helical" evidence="7">
    <location>
        <begin position="60"/>
        <end position="84"/>
    </location>
</feature>
<evidence type="ECO:0000256" key="1">
    <source>
        <dbReference type="ARBA" id="ARBA00004141"/>
    </source>
</evidence>
<dbReference type="PANTHER" id="PTHR48022:SF15">
    <property type="entry name" value="ALPHA-GLUCOSIDE TRANSPORTER, PUTATIVE (AFU_ORTHOLOGUE AFUA_5G00500)-RELATED"/>
    <property type="match status" value="1"/>
</dbReference>
<dbReference type="PROSITE" id="PS50850">
    <property type="entry name" value="MFS"/>
    <property type="match status" value="1"/>
</dbReference>
<protein>
    <submittedName>
        <fullName evidence="9">General substrate transporter</fullName>
    </submittedName>
</protein>
<evidence type="ECO:0000256" key="3">
    <source>
        <dbReference type="ARBA" id="ARBA00022692"/>
    </source>
</evidence>
<evidence type="ECO:0000313" key="10">
    <source>
        <dbReference type="Proteomes" id="UP001610563"/>
    </source>
</evidence>
<keyword evidence="4 7" id="KW-1133">Transmembrane helix</keyword>
<reference evidence="9 10" key="1">
    <citation type="submission" date="2024-07" db="EMBL/GenBank/DDBJ databases">
        <title>Section-level genome sequencing and comparative genomics of Aspergillus sections Usti and Cavernicolus.</title>
        <authorList>
            <consortium name="Lawrence Berkeley National Laboratory"/>
            <person name="Nybo J.L."/>
            <person name="Vesth T.C."/>
            <person name="Theobald S."/>
            <person name="Frisvad J.C."/>
            <person name="Larsen T.O."/>
            <person name="Kjaerboelling I."/>
            <person name="Rothschild-Mancinelli K."/>
            <person name="Lyhne E.K."/>
            <person name="Kogle M.E."/>
            <person name="Barry K."/>
            <person name="Clum A."/>
            <person name="Na H."/>
            <person name="Ledsgaard L."/>
            <person name="Lin J."/>
            <person name="Lipzen A."/>
            <person name="Kuo A."/>
            <person name="Riley R."/>
            <person name="Mondo S."/>
            <person name="Labutti K."/>
            <person name="Haridas S."/>
            <person name="Pangalinan J."/>
            <person name="Salamov A.A."/>
            <person name="Simmons B.A."/>
            <person name="Magnuson J.K."/>
            <person name="Chen J."/>
            <person name="Drula E."/>
            <person name="Henrissat B."/>
            <person name="Wiebenga A."/>
            <person name="Lubbers R.J."/>
            <person name="Gomes A.C."/>
            <person name="Makela M.R."/>
            <person name="Stajich J."/>
            <person name="Grigoriev I.V."/>
            <person name="Mortensen U.H."/>
            <person name="De Vries R.P."/>
            <person name="Baker S.E."/>
            <person name="Andersen M.R."/>
        </authorList>
    </citation>
    <scope>NUCLEOTIDE SEQUENCE [LARGE SCALE GENOMIC DNA]</scope>
    <source>
        <strain evidence="9 10">CBS 209.92</strain>
    </source>
</reference>
<sequence length="538" mass="59299">MDKIQENETSAGVEHKETTTEAGHTPKEVVAEAAAQGQGVSGDETLSVWETALKFKMATFVCFMVTFSAATDGYSIGMIGNIIANPGFVEQFGTETNAEGELYLASPVLSGFNAIMSIGQIIGMTGLSFLSQRFGRKAAMYAYWFFIALGVMFESIAKSWPLWLIARLCTGIGVGCMQATIPTYVSEVAPVRIRGALLMCYSVWFTVGQFFAPVALQVMSKSDEMDFRTPIYTQWSQVGLMILIYFFIPESPAWCVSRGHEARAKQALKQLHYDIDLHYHLLEINIAHERAIAREQKNEHWYAIFHGRDRLRTITAMWTLLSQQFIGLGIFTVQVAYFFEQAGLDDPFEATCIITGIGIFFSIVLVYLADVTGRRWLACGGTTLCWLCTVAVGILGVIPSNSATNKLLVFFTVLWNIGLVGNGATGWGYIGEMSSQRLRPYTAGFAAAASCVVGVGLGVLIPYMVNANQWGWGLKTGWFFAGLGLPFVAGMWWLIPETAGRSAAELDELFESKIPAWRFHKTVTATQRLVELNKTAAE</sequence>
<dbReference type="Gene3D" id="1.20.1250.20">
    <property type="entry name" value="MFS general substrate transporter like domains"/>
    <property type="match status" value="1"/>
</dbReference>
<feature type="transmembrane region" description="Helical" evidence="7">
    <location>
        <begin position="407"/>
        <end position="430"/>
    </location>
</feature>
<feature type="transmembrane region" description="Helical" evidence="7">
    <location>
        <begin position="477"/>
        <end position="495"/>
    </location>
</feature>
<evidence type="ECO:0000259" key="8">
    <source>
        <dbReference type="PROSITE" id="PS50850"/>
    </source>
</evidence>
<accession>A0ABR4GNS9</accession>
<comment type="similarity">
    <text evidence="2">Belongs to the major facilitator superfamily. Sugar transporter (TC 2.A.1.1) family.</text>
</comment>
<organism evidence="9 10">
    <name type="scientific">Aspergillus keveii</name>
    <dbReference type="NCBI Taxonomy" id="714993"/>
    <lineage>
        <taxon>Eukaryota</taxon>
        <taxon>Fungi</taxon>
        <taxon>Dikarya</taxon>
        <taxon>Ascomycota</taxon>
        <taxon>Pezizomycotina</taxon>
        <taxon>Eurotiomycetes</taxon>
        <taxon>Eurotiomycetidae</taxon>
        <taxon>Eurotiales</taxon>
        <taxon>Aspergillaceae</taxon>
        <taxon>Aspergillus</taxon>
        <taxon>Aspergillus subgen. Nidulantes</taxon>
    </lineage>
</organism>
<feature type="compositionally biased region" description="Basic and acidic residues" evidence="6">
    <location>
        <begin position="13"/>
        <end position="26"/>
    </location>
</feature>
<proteinExistence type="inferred from homology"/>
<feature type="transmembrane region" description="Helical" evidence="7">
    <location>
        <begin position="442"/>
        <end position="465"/>
    </location>
</feature>
<dbReference type="Pfam" id="PF00083">
    <property type="entry name" value="Sugar_tr"/>
    <property type="match status" value="1"/>
</dbReference>
<feature type="transmembrane region" description="Helical" evidence="7">
    <location>
        <begin position="231"/>
        <end position="248"/>
    </location>
</feature>
<feature type="transmembrane region" description="Helical" evidence="7">
    <location>
        <begin position="316"/>
        <end position="336"/>
    </location>
</feature>
<dbReference type="SUPFAM" id="SSF103473">
    <property type="entry name" value="MFS general substrate transporter"/>
    <property type="match status" value="1"/>
</dbReference>
<evidence type="ECO:0000313" key="9">
    <source>
        <dbReference type="EMBL" id="KAL2800722.1"/>
    </source>
</evidence>
<feature type="region of interest" description="Disordered" evidence="6">
    <location>
        <begin position="1"/>
        <end position="26"/>
    </location>
</feature>
<feature type="domain" description="Major facilitator superfamily (MFS) profile" evidence="8">
    <location>
        <begin position="61"/>
        <end position="499"/>
    </location>
</feature>
<dbReference type="EMBL" id="JBFTWV010000002">
    <property type="protein sequence ID" value="KAL2800722.1"/>
    <property type="molecule type" value="Genomic_DNA"/>
</dbReference>
<feature type="transmembrane region" description="Helical" evidence="7">
    <location>
        <begin position="197"/>
        <end position="219"/>
    </location>
</feature>
<feature type="transmembrane region" description="Helical" evidence="7">
    <location>
        <begin position="348"/>
        <end position="369"/>
    </location>
</feature>
<feature type="transmembrane region" description="Helical" evidence="7">
    <location>
        <begin position="141"/>
        <end position="157"/>
    </location>
</feature>
<dbReference type="InterPro" id="IPR050360">
    <property type="entry name" value="MFS_Sugar_Transporters"/>
</dbReference>
<keyword evidence="3 7" id="KW-0812">Transmembrane</keyword>
<keyword evidence="10" id="KW-1185">Reference proteome</keyword>
<feature type="transmembrane region" description="Helical" evidence="7">
    <location>
        <begin position="163"/>
        <end position="185"/>
    </location>
</feature>